<dbReference type="KEGG" id="kan:IMCC3317_34690"/>
<dbReference type="PROSITE" id="PS50005">
    <property type="entry name" value="TPR"/>
    <property type="match status" value="1"/>
</dbReference>
<dbReference type="SUPFAM" id="SSF48452">
    <property type="entry name" value="TPR-like"/>
    <property type="match status" value="1"/>
</dbReference>
<organism evidence="3 4">
    <name type="scientific">Kordia antarctica</name>
    <dbReference type="NCBI Taxonomy" id="1218801"/>
    <lineage>
        <taxon>Bacteria</taxon>
        <taxon>Pseudomonadati</taxon>
        <taxon>Bacteroidota</taxon>
        <taxon>Flavobacteriia</taxon>
        <taxon>Flavobacteriales</taxon>
        <taxon>Flavobacteriaceae</taxon>
        <taxon>Kordia</taxon>
    </lineage>
</organism>
<dbReference type="AlphaFoldDB" id="A0A7L4ZQD1"/>
<feature type="repeat" description="TPR" evidence="1">
    <location>
        <begin position="497"/>
        <end position="530"/>
    </location>
</feature>
<dbReference type="InterPro" id="IPR011990">
    <property type="entry name" value="TPR-like_helical_dom_sf"/>
</dbReference>
<dbReference type="Pfam" id="PF13715">
    <property type="entry name" value="CarbopepD_reg_2"/>
    <property type="match status" value="2"/>
</dbReference>
<dbReference type="Gene3D" id="1.25.40.10">
    <property type="entry name" value="Tetratricopeptide repeat domain"/>
    <property type="match status" value="1"/>
</dbReference>
<dbReference type="InterPro" id="IPR008969">
    <property type="entry name" value="CarboxyPept-like_regulatory"/>
</dbReference>
<dbReference type="InterPro" id="IPR019734">
    <property type="entry name" value="TPR_rpt"/>
</dbReference>
<proteinExistence type="predicted"/>
<keyword evidence="1" id="KW-0802">TPR repeat</keyword>
<dbReference type="SUPFAM" id="SSF49464">
    <property type="entry name" value="Carboxypeptidase regulatory domain-like"/>
    <property type="match status" value="2"/>
</dbReference>
<evidence type="ECO:0000259" key="2">
    <source>
        <dbReference type="Pfam" id="PF07715"/>
    </source>
</evidence>
<protein>
    <submittedName>
        <fullName evidence="3">TonB-dependent receptor SusC</fullName>
    </submittedName>
</protein>
<keyword evidence="3" id="KW-0675">Receptor</keyword>
<dbReference type="InterPro" id="IPR037066">
    <property type="entry name" value="Plug_dom_sf"/>
</dbReference>
<name>A0A7L4ZQD1_9FLAO</name>
<keyword evidence="4" id="KW-1185">Reference proteome</keyword>
<feature type="domain" description="TonB-dependent receptor plug" evidence="2">
    <location>
        <begin position="260"/>
        <end position="354"/>
    </location>
</feature>
<dbReference type="Gene3D" id="2.170.130.10">
    <property type="entry name" value="TonB-dependent receptor, plug domain"/>
    <property type="match status" value="1"/>
</dbReference>
<gene>
    <name evidence="3" type="primary">susC_19</name>
    <name evidence="3" type="ORF">IMCC3317_34690</name>
</gene>
<accession>A0A7L4ZQD1</accession>
<dbReference type="SMART" id="SM00028">
    <property type="entry name" value="TPR"/>
    <property type="match status" value="2"/>
</dbReference>
<dbReference type="Pfam" id="PF07715">
    <property type="entry name" value="Plug"/>
    <property type="match status" value="1"/>
</dbReference>
<evidence type="ECO:0000313" key="3">
    <source>
        <dbReference type="EMBL" id="QHI38084.1"/>
    </source>
</evidence>
<sequence>MVIFFCKFIGVYFLMLYCLKPTIMRTILTIISLFFATSAFSQYTITIDAFVLDEHTKQPIPYVNIQCVGKDIKTITNASGKFTLTFDEDFVSDTDTFQFITIGYDSLSVEMSKLSKYLMVSNKIYLTATKKETLGNTINGTVFSGKNMTIQNAAVRIKNTFIEVQTTVDGHFEIPTKIGDTLVVDYIGMHEKEIIVSSLNSVNIKLKPNAELLKAVLIKGNKTKKKKRYVDTGFGKVDFNAFSLGSMLTSDDIGSHRVYLTDVLRGRIAGLNVAMGEGNVRSRFNSWARTSFKSATSKIRTQPGQPILSIRGQEALIFYDGFPYYGNINEIDVNTIDTIVVLKSLATTVLYGSQPTILITSKNRFLEKDENGQAIDAALVTDNLYTESVPLLSGTTQKSNYISALQNAKTYQEALKIYKAQSQNEKFQTVSYYVDVSEYFMKWNREKSIEILLNIEKIAGSNPKVLKVLAYKLEELKQFEQAKLIYQRIATLLPNAAQSYRDLALIYKNTGDYQQSLDLYKKMLANSIENIDFKSLEKPLLSEMQQLLRRYRSEVAYKDLPSNVLTTTFKYDVRIVFEWNTADAEFELQFVNPNSKFYTWEHSIIANKNRMLNEVKNGCHMEEFIIDEAMDSGEWIINVKNLKAAKAFSPTYLKYTIYKNYGMQNEERTVKVIQLNKQQEKVTIDKIKYQPAQ</sequence>
<reference evidence="3 4" key="1">
    <citation type="journal article" date="2013" name="Int. J. Syst. Evol. Microbiol.">
        <title>Kordia antarctica sp. nov., isolated from Antarctic seawater.</title>
        <authorList>
            <person name="Baek K."/>
            <person name="Choi A."/>
            <person name="Kang I."/>
            <person name="Lee K."/>
            <person name="Cho J.C."/>
        </authorList>
    </citation>
    <scope>NUCLEOTIDE SEQUENCE [LARGE SCALE GENOMIC DNA]</scope>
    <source>
        <strain evidence="3 4">IMCC3317</strain>
    </source>
</reference>
<dbReference type="Proteomes" id="UP000464657">
    <property type="component" value="Chromosome"/>
</dbReference>
<evidence type="ECO:0000256" key="1">
    <source>
        <dbReference type="PROSITE-ProRule" id="PRU00339"/>
    </source>
</evidence>
<dbReference type="InterPro" id="IPR012910">
    <property type="entry name" value="Plug_dom"/>
</dbReference>
<dbReference type="EMBL" id="CP019288">
    <property type="protein sequence ID" value="QHI38084.1"/>
    <property type="molecule type" value="Genomic_DNA"/>
</dbReference>
<dbReference type="SUPFAM" id="SSF56935">
    <property type="entry name" value="Porins"/>
    <property type="match status" value="1"/>
</dbReference>
<evidence type="ECO:0000313" key="4">
    <source>
        <dbReference type="Proteomes" id="UP000464657"/>
    </source>
</evidence>